<dbReference type="Gene3D" id="3.40.462.20">
    <property type="match status" value="1"/>
</dbReference>
<evidence type="ECO:0000313" key="3">
    <source>
        <dbReference type="Proteomes" id="UP000609879"/>
    </source>
</evidence>
<dbReference type="Pfam" id="PF08031">
    <property type="entry name" value="BBE"/>
    <property type="match status" value="1"/>
</dbReference>
<dbReference type="RefSeq" id="WP_203763234.1">
    <property type="nucleotide sequence ID" value="NZ_BAAABO010000012.1"/>
</dbReference>
<dbReference type="InterPro" id="IPR016169">
    <property type="entry name" value="FAD-bd_PCMH_sub2"/>
</dbReference>
<proteinExistence type="predicted"/>
<evidence type="ECO:0000259" key="1">
    <source>
        <dbReference type="Pfam" id="PF08031"/>
    </source>
</evidence>
<dbReference type="Proteomes" id="UP000609879">
    <property type="component" value="Unassembled WGS sequence"/>
</dbReference>
<gene>
    <name evidence="2" type="ORF">Ade02nite_32440</name>
</gene>
<dbReference type="InterPro" id="IPR012951">
    <property type="entry name" value="BBE"/>
</dbReference>
<name>A0ABQ3Y3M7_9ACTN</name>
<dbReference type="EMBL" id="BOMI01000063">
    <property type="protein sequence ID" value="GID74603.1"/>
    <property type="molecule type" value="Genomic_DNA"/>
</dbReference>
<accession>A0ABQ3Y3M7</accession>
<evidence type="ECO:0000313" key="2">
    <source>
        <dbReference type="EMBL" id="GID74603.1"/>
    </source>
</evidence>
<reference evidence="2 3" key="1">
    <citation type="submission" date="2021-01" db="EMBL/GenBank/DDBJ databases">
        <title>Whole genome shotgun sequence of Actinoplanes deccanensis NBRC 13994.</title>
        <authorList>
            <person name="Komaki H."/>
            <person name="Tamura T."/>
        </authorList>
    </citation>
    <scope>NUCLEOTIDE SEQUENCE [LARGE SCALE GENOMIC DNA]</scope>
    <source>
        <strain evidence="2 3">NBRC 13994</strain>
    </source>
</reference>
<protein>
    <recommendedName>
        <fullName evidence="1">Berberine/berberine-like domain-containing protein</fullName>
    </recommendedName>
</protein>
<feature type="domain" description="Berberine/berberine-like" evidence="1">
    <location>
        <begin position="70"/>
        <end position="108"/>
    </location>
</feature>
<sequence length="110" mass="11985">MSDERHAGSLLDFTPWGGAYNRVPPDATAFPHRDARFLLKQTATVAPGARPGPWLDESHALTHPYGTGGAYPNFPEPGLPDEAYYLGNTARLRRIRETYDPSGLFTTAAG</sequence>
<organism evidence="2 3">
    <name type="scientific">Paractinoplanes deccanensis</name>
    <dbReference type="NCBI Taxonomy" id="113561"/>
    <lineage>
        <taxon>Bacteria</taxon>
        <taxon>Bacillati</taxon>
        <taxon>Actinomycetota</taxon>
        <taxon>Actinomycetes</taxon>
        <taxon>Micromonosporales</taxon>
        <taxon>Micromonosporaceae</taxon>
        <taxon>Paractinoplanes</taxon>
    </lineage>
</organism>
<dbReference type="Gene3D" id="3.30.465.10">
    <property type="match status" value="1"/>
</dbReference>
<comment type="caution">
    <text evidence="2">The sequence shown here is derived from an EMBL/GenBank/DDBJ whole genome shotgun (WGS) entry which is preliminary data.</text>
</comment>
<keyword evidence="3" id="KW-1185">Reference proteome</keyword>